<dbReference type="GO" id="GO:0005637">
    <property type="term" value="C:nuclear inner membrane"/>
    <property type="evidence" value="ECO:0007669"/>
    <property type="project" value="TreeGrafter"/>
</dbReference>
<organism evidence="2 3">
    <name type="scientific">Dreissena polymorpha</name>
    <name type="common">Zebra mussel</name>
    <name type="synonym">Mytilus polymorpha</name>
    <dbReference type="NCBI Taxonomy" id="45954"/>
    <lineage>
        <taxon>Eukaryota</taxon>
        <taxon>Metazoa</taxon>
        <taxon>Spiralia</taxon>
        <taxon>Lophotrochozoa</taxon>
        <taxon>Mollusca</taxon>
        <taxon>Bivalvia</taxon>
        <taxon>Autobranchia</taxon>
        <taxon>Heteroconchia</taxon>
        <taxon>Euheterodonta</taxon>
        <taxon>Imparidentia</taxon>
        <taxon>Neoheterodontei</taxon>
        <taxon>Myida</taxon>
        <taxon>Dreissenoidea</taxon>
        <taxon>Dreissenidae</taxon>
        <taxon>Dreissena</taxon>
    </lineage>
</organism>
<reference evidence="2" key="1">
    <citation type="journal article" date="2019" name="bioRxiv">
        <title>The Genome of the Zebra Mussel, Dreissena polymorpha: A Resource for Invasive Species Research.</title>
        <authorList>
            <person name="McCartney M.A."/>
            <person name="Auch B."/>
            <person name="Kono T."/>
            <person name="Mallez S."/>
            <person name="Zhang Y."/>
            <person name="Obille A."/>
            <person name="Becker A."/>
            <person name="Abrahante J.E."/>
            <person name="Garbe J."/>
            <person name="Badalamenti J.P."/>
            <person name="Herman A."/>
            <person name="Mangelson H."/>
            <person name="Liachko I."/>
            <person name="Sullivan S."/>
            <person name="Sone E.D."/>
            <person name="Koren S."/>
            <person name="Silverstein K.A.T."/>
            <person name="Beckman K.B."/>
            <person name="Gohl D.M."/>
        </authorList>
    </citation>
    <scope>NUCLEOTIDE SEQUENCE</scope>
    <source>
        <strain evidence="2">Duluth1</strain>
        <tissue evidence="2">Whole animal</tissue>
    </source>
</reference>
<dbReference type="GO" id="GO:0070197">
    <property type="term" value="P:meiotic attachment of telomere to nuclear envelope"/>
    <property type="evidence" value="ECO:0007669"/>
    <property type="project" value="TreeGrafter"/>
</dbReference>
<dbReference type="Pfam" id="PF15101">
    <property type="entry name" value="TERB2"/>
    <property type="match status" value="1"/>
</dbReference>
<evidence type="ECO:0000256" key="1">
    <source>
        <dbReference type="SAM" id="MobiDB-lite"/>
    </source>
</evidence>
<name>A0A9D4KCZ6_DREPO</name>
<comment type="caution">
    <text evidence="2">The sequence shown here is derived from an EMBL/GenBank/DDBJ whole genome shotgun (WGS) entry which is preliminary data.</text>
</comment>
<feature type="non-terminal residue" evidence="2">
    <location>
        <position position="267"/>
    </location>
</feature>
<dbReference type="AlphaFoldDB" id="A0A9D4KCZ6"/>
<dbReference type="InterPro" id="IPR028065">
    <property type="entry name" value="TERB2"/>
</dbReference>
<dbReference type="EMBL" id="JAIWYP010000004">
    <property type="protein sequence ID" value="KAH3837265.1"/>
    <property type="molecule type" value="Genomic_DNA"/>
</dbReference>
<dbReference type="PANTHER" id="PTHR35345">
    <property type="entry name" value="TELOMERE REPEATS-BINDING BOUQUET FORMATION PROTEIN 2"/>
    <property type="match status" value="1"/>
</dbReference>
<evidence type="ECO:0000313" key="2">
    <source>
        <dbReference type="EMBL" id="KAH3837265.1"/>
    </source>
</evidence>
<dbReference type="GO" id="GO:0007129">
    <property type="term" value="P:homologous chromosome pairing at meiosis"/>
    <property type="evidence" value="ECO:0007669"/>
    <property type="project" value="TreeGrafter"/>
</dbReference>
<dbReference type="PANTHER" id="PTHR35345:SF1">
    <property type="entry name" value="TELOMERE REPEATS-BINDING BOUQUET FORMATION PROTEIN 2"/>
    <property type="match status" value="1"/>
</dbReference>
<keyword evidence="3" id="KW-1185">Reference proteome</keyword>
<reference evidence="2" key="2">
    <citation type="submission" date="2020-11" db="EMBL/GenBank/DDBJ databases">
        <authorList>
            <person name="McCartney M.A."/>
            <person name="Auch B."/>
            <person name="Kono T."/>
            <person name="Mallez S."/>
            <person name="Becker A."/>
            <person name="Gohl D.M."/>
            <person name="Silverstein K.A.T."/>
            <person name="Koren S."/>
            <person name="Bechman K.B."/>
            <person name="Herman A."/>
            <person name="Abrahante J.E."/>
            <person name="Garbe J."/>
        </authorList>
    </citation>
    <scope>NUCLEOTIDE SEQUENCE</scope>
    <source>
        <strain evidence="2">Duluth1</strain>
        <tissue evidence="2">Whole animal</tissue>
    </source>
</reference>
<protein>
    <submittedName>
        <fullName evidence="2">Uncharacterized protein</fullName>
    </submittedName>
</protein>
<gene>
    <name evidence="2" type="ORF">DPMN_110648</name>
</gene>
<sequence length="267" mass="29826">DNGGLLASVEDAEFLFSQDTETRDTESLFLSEAYLEEHLAIFHPNYICECVKKGNTKDVVLGQYFFPPKDVQNLARKQLQFKWDLDGNTSDGTEADLQADEDALLKNPESKHTKKKSSASPKKSPPKATNVNMNDSLKDKHNKNTSAKIAEPRPGPSSYVDHIPERVISEQICTKKNTSDNSVQKVQVKKTVVPKTIENNVSLRRMTPTQGIDILKKPHVNSSVCPTGRKEKEEMEECLRLEDLAKVPSDLQDFIVGQNGCELVLLS</sequence>
<evidence type="ECO:0000313" key="3">
    <source>
        <dbReference type="Proteomes" id="UP000828390"/>
    </source>
</evidence>
<proteinExistence type="predicted"/>
<feature type="region of interest" description="Disordered" evidence="1">
    <location>
        <begin position="105"/>
        <end position="161"/>
    </location>
</feature>
<feature type="compositionally biased region" description="Low complexity" evidence="1">
    <location>
        <begin position="118"/>
        <end position="129"/>
    </location>
</feature>
<dbReference type="Proteomes" id="UP000828390">
    <property type="component" value="Unassembled WGS sequence"/>
</dbReference>
<accession>A0A9D4KCZ6</accession>